<protein>
    <submittedName>
        <fullName evidence="2">Uncharacterized protein</fullName>
    </submittedName>
</protein>
<sequence>MPLKRSIETTTSGKRPSRPSKRYRRALDIGAPSDADNSPRLVQAQALAERAGGGASYLATRPERQGVRSLRETSLQVAAKGLYETVRLPSKDAGEDRAVAALNVGWHPDRDPALAEENRQLRHFIQTLPVDVANRLLRLVLDHASDSSFDGPSDPGVAVLSLATLFFHPTTTRVSLASLSAPTVLISRLPQCTSLADLDLSGHIALRDAPLAKVLAQLPTLERINLKGCTKVGDASMVALSKATEDRVKVVNLSLTAVTIKGLTSLLARCRNLEVLKLANVAGLNEKNVAKLVSVATDAALGWRHVPLSRLRTLKVRSTEVTDASLGRLLSLCAASLERLDISYTPLKTLDFVSSALHTLPEWRLVKLVASGLPLTVATLEGFFRPLSERPNDERLRFRILKLGAMPALSPKVPGLTDAVLAKLMPYLEKLDGLDTVSLFQNWSLGKLEQPLSRFIEVIGRRCTYLDLTLPVEDYHLEGLLPPIDWDHADGCAAPQPYELPRLQTLVLDSSRITDGSAAKFLATVLSSCRHLFVLNLTSCRGVPIVQRRNFFEAWEKGEVSAA</sequence>
<name>A0A511KE76_RHOTO</name>
<feature type="compositionally biased region" description="Basic residues" evidence="1">
    <location>
        <begin position="15"/>
        <end position="24"/>
    </location>
</feature>
<dbReference type="PANTHER" id="PTHR13318">
    <property type="entry name" value="PARTNER OF PAIRED, ISOFORM B-RELATED"/>
    <property type="match status" value="1"/>
</dbReference>
<dbReference type="Proteomes" id="UP000321518">
    <property type="component" value="Unassembled WGS sequence"/>
</dbReference>
<dbReference type="EMBL" id="BJWK01000005">
    <property type="protein sequence ID" value="GEM08265.1"/>
    <property type="molecule type" value="Genomic_DNA"/>
</dbReference>
<dbReference type="OrthoDB" id="550575at2759"/>
<gene>
    <name evidence="2" type="ORF">Rt10032_c05g2282</name>
</gene>
<dbReference type="SUPFAM" id="SSF52047">
    <property type="entry name" value="RNI-like"/>
    <property type="match status" value="1"/>
</dbReference>
<dbReference type="GO" id="GO:0031146">
    <property type="term" value="P:SCF-dependent proteasomal ubiquitin-dependent protein catabolic process"/>
    <property type="evidence" value="ECO:0007669"/>
    <property type="project" value="TreeGrafter"/>
</dbReference>
<dbReference type="InterPro" id="IPR032675">
    <property type="entry name" value="LRR_dom_sf"/>
</dbReference>
<evidence type="ECO:0000256" key="1">
    <source>
        <dbReference type="SAM" id="MobiDB-lite"/>
    </source>
</evidence>
<organism evidence="2 3">
    <name type="scientific">Rhodotorula toruloides</name>
    <name type="common">Yeast</name>
    <name type="synonym">Rhodosporidium toruloides</name>
    <dbReference type="NCBI Taxonomy" id="5286"/>
    <lineage>
        <taxon>Eukaryota</taxon>
        <taxon>Fungi</taxon>
        <taxon>Dikarya</taxon>
        <taxon>Basidiomycota</taxon>
        <taxon>Pucciniomycotina</taxon>
        <taxon>Microbotryomycetes</taxon>
        <taxon>Sporidiobolales</taxon>
        <taxon>Sporidiobolaceae</taxon>
        <taxon>Rhodotorula</taxon>
    </lineage>
</organism>
<proteinExistence type="predicted"/>
<accession>A0A511KE76</accession>
<comment type="caution">
    <text evidence="2">The sequence shown here is derived from an EMBL/GenBank/DDBJ whole genome shotgun (WGS) entry which is preliminary data.</text>
</comment>
<feature type="region of interest" description="Disordered" evidence="1">
    <location>
        <begin position="1"/>
        <end position="37"/>
    </location>
</feature>
<evidence type="ECO:0000313" key="3">
    <source>
        <dbReference type="Proteomes" id="UP000321518"/>
    </source>
</evidence>
<dbReference type="GO" id="GO:0019005">
    <property type="term" value="C:SCF ubiquitin ligase complex"/>
    <property type="evidence" value="ECO:0007669"/>
    <property type="project" value="TreeGrafter"/>
</dbReference>
<reference evidence="2 3" key="1">
    <citation type="submission" date="2019-07" db="EMBL/GenBank/DDBJ databases">
        <title>Rhodotorula toruloides NBRC10032 genome sequencing.</title>
        <authorList>
            <person name="Shida Y."/>
            <person name="Takaku H."/>
            <person name="Ogasawara W."/>
            <person name="Mori K."/>
        </authorList>
    </citation>
    <scope>NUCLEOTIDE SEQUENCE [LARGE SCALE GENOMIC DNA]</scope>
    <source>
        <strain evidence="2 3">NBRC10032</strain>
    </source>
</reference>
<dbReference type="Gene3D" id="3.80.10.10">
    <property type="entry name" value="Ribonuclease Inhibitor"/>
    <property type="match status" value="2"/>
</dbReference>
<evidence type="ECO:0000313" key="2">
    <source>
        <dbReference type="EMBL" id="GEM08265.1"/>
    </source>
</evidence>
<dbReference type="AlphaFoldDB" id="A0A511KE76"/>